<keyword evidence="6" id="KW-1185">Reference proteome</keyword>
<evidence type="ECO:0000256" key="2">
    <source>
        <dbReference type="SAM" id="MobiDB-lite"/>
    </source>
</evidence>
<feature type="region of interest" description="Disordered" evidence="2">
    <location>
        <begin position="1"/>
        <end position="20"/>
    </location>
</feature>
<organism evidence="5 6">
    <name type="scientific">Oerskovia gallyi</name>
    <dbReference type="NCBI Taxonomy" id="2762226"/>
    <lineage>
        <taxon>Bacteria</taxon>
        <taxon>Bacillati</taxon>
        <taxon>Actinomycetota</taxon>
        <taxon>Actinomycetes</taxon>
        <taxon>Micrococcales</taxon>
        <taxon>Cellulomonadaceae</taxon>
        <taxon>Oerskovia</taxon>
    </lineage>
</organism>
<dbReference type="PANTHER" id="PTHR33392:SF6">
    <property type="entry name" value="POLYISOPRENYL-TEICHOIC ACID--PEPTIDOGLYCAN TEICHOIC ACID TRANSFERASE TAGU"/>
    <property type="match status" value="1"/>
</dbReference>
<feature type="compositionally biased region" description="Low complexity" evidence="2">
    <location>
        <begin position="369"/>
        <end position="394"/>
    </location>
</feature>
<evidence type="ECO:0000313" key="6">
    <source>
        <dbReference type="Proteomes" id="UP000633601"/>
    </source>
</evidence>
<evidence type="ECO:0000256" key="1">
    <source>
        <dbReference type="ARBA" id="ARBA00006068"/>
    </source>
</evidence>
<accession>A0ABR8UX45</accession>
<protein>
    <submittedName>
        <fullName evidence="5">LCP family protein</fullName>
    </submittedName>
</protein>
<comment type="similarity">
    <text evidence="1">Belongs to the LytR/CpsA/Psr (LCP) family.</text>
</comment>
<dbReference type="Pfam" id="PF03816">
    <property type="entry name" value="LytR_cpsA_psr"/>
    <property type="match status" value="1"/>
</dbReference>
<dbReference type="InterPro" id="IPR050922">
    <property type="entry name" value="LytR/CpsA/Psr_CW_biosynth"/>
</dbReference>
<keyword evidence="3" id="KW-0812">Transmembrane</keyword>
<dbReference type="Gene3D" id="3.40.630.190">
    <property type="entry name" value="LCP protein"/>
    <property type="match status" value="1"/>
</dbReference>
<dbReference type="RefSeq" id="WP_191788866.1">
    <property type="nucleotide sequence ID" value="NZ_JACSQE010000001.1"/>
</dbReference>
<evidence type="ECO:0000313" key="5">
    <source>
        <dbReference type="EMBL" id="MBD7997115.1"/>
    </source>
</evidence>
<dbReference type="NCBIfam" id="TIGR00350">
    <property type="entry name" value="lytR_cpsA_psr"/>
    <property type="match status" value="1"/>
</dbReference>
<proteinExistence type="inferred from homology"/>
<feature type="compositionally biased region" description="Polar residues" evidence="2">
    <location>
        <begin position="1"/>
        <end position="11"/>
    </location>
</feature>
<name>A0ABR8UX45_9CELL</name>
<dbReference type="InterPro" id="IPR004474">
    <property type="entry name" value="LytR_CpsA_psr"/>
</dbReference>
<evidence type="ECO:0000259" key="4">
    <source>
        <dbReference type="Pfam" id="PF03816"/>
    </source>
</evidence>
<keyword evidence="3" id="KW-1133">Transmembrane helix</keyword>
<feature type="compositionally biased region" description="Low complexity" evidence="2">
    <location>
        <begin position="419"/>
        <end position="428"/>
    </location>
</feature>
<dbReference type="EMBL" id="JACSQE010000001">
    <property type="protein sequence ID" value="MBD7997115.1"/>
    <property type="molecule type" value="Genomic_DNA"/>
</dbReference>
<sequence length="440" mass="45389">MPSPKTASNSGPHHARSQRTHKVLRATGLVTTAVLAFGVVGGAAAYMDWQSAVTVSDVSALVDSPSEPEAPRDPDDPYAGKALNILVMGTDYRDEENAELAGAEDGMRSDTTFVVHISGDRSRIEVVSIPRDSLVDIPACNLSDGRTTRKQNDAMFNSAFEIGSGGVDDMVGAAACTITTVQELTGLTITDHVVVKMTGVIGVVDALGGVRMCFPEPVVGGSHSRDLNIAAGEQVLDGRTSISFLRARKGSGMGLEMGSDLARIARQQAFLDSMMRELLSKNIITDTPQLYGLIKAVLSSISASPNLAGLDSLAGLAFSLKDIKPSEIVFTPLPVVEAPNDKNRVVWTKDAQAIWDRMAADEPPPGHETAAPPADGGAAAPDAGATVPDAGATVPDAGATVPDAGTTVPDAGTTGEVAPPADTGTTTTTPPPLLEGVCAS</sequence>
<reference evidence="5 6" key="1">
    <citation type="submission" date="2020-08" db="EMBL/GenBank/DDBJ databases">
        <title>A Genomic Blueprint of the Chicken Gut Microbiome.</title>
        <authorList>
            <person name="Gilroy R."/>
            <person name="Ravi A."/>
            <person name="Getino M."/>
            <person name="Pursley I."/>
            <person name="Horton D.L."/>
            <person name="Alikhan N.-F."/>
            <person name="Baker D."/>
            <person name="Gharbi K."/>
            <person name="Hall N."/>
            <person name="Watson M."/>
            <person name="Adriaenssens E.M."/>
            <person name="Foster-Nyarko E."/>
            <person name="Jarju S."/>
            <person name="Secka A."/>
            <person name="Antonio M."/>
            <person name="Oren A."/>
            <person name="Chaudhuri R."/>
            <person name="La Ragione R.M."/>
            <person name="Hildebrand F."/>
            <person name="Pallen M.J."/>
        </authorList>
    </citation>
    <scope>NUCLEOTIDE SEQUENCE [LARGE SCALE GENOMIC DNA]</scope>
    <source>
        <strain evidence="5 6">Sa2CUA8</strain>
    </source>
</reference>
<evidence type="ECO:0000256" key="3">
    <source>
        <dbReference type="SAM" id="Phobius"/>
    </source>
</evidence>
<dbReference type="Proteomes" id="UP000633601">
    <property type="component" value="Unassembled WGS sequence"/>
</dbReference>
<keyword evidence="3" id="KW-0472">Membrane</keyword>
<feature type="region of interest" description="Disordered" evidence="2">
    <location>
        <begin position="359"/>
        <end position="440"/>
    </location>
</feature>
<gene>
    <name evidence="5" type="ORF">H9640_00910</name>
</gene>
<feature type="transmembrane region" description="Helical" evidence="3">
    <location>
        <begin position="26"/>
        <end position="47"/>
    </location>
</feature>
<dbReference type="PANTHER" id="PTHR33392">
    <property type="entry name" value="POLYISOPRENYL-TEICHOIC ACID--PEPTIDOGLYCAN TEICHOIC ACID TRANSFERASE TAGU"/>
    <property type="match status" value="1"/>
</dbReference>
<comment type="caution">
    <text evidence="5">The sequence shown here is derived from an EMBL/GenBank/DDBJ whole genome shotgun (WGS) entry which is preliminary data.</text>
</comment>
<feature type="domain" description="Cell envelope-related transcriptional attenuator" evidence="4">
    <location>
        <begin position="108"/>
        <end position="278"/>
    </location>
</feature>